<keyword evidence="2" id="KW-0732">Signal</keyword>
<feature type="chain" id="PRO_5038526207" description="DNA primase" evidence="2">
    <location>
        <begin position="29"/>
        <end position="84"/>
    </location>
</feature>
<evidence type="ECO:0000256" key="1">
    <source>
        <dbReference type="SAM" id="MobiDB-lite"/>
    </source>
</evidence>
<evidence type="ECO:0000256" key="2">
    <source>
        <dbReference type="SAM" id="SignalP"/>
    </source>
</evidence>
<comment type="caution">
    <text evidence="3">The sequence shown here is derived from an EMBL/GenBank/DDBJ whole genome shotgun (WGS) entry which is preliminary data.</text>
</comment>
<sequence>MQARKIALTAAAAAALALGLAACGGEPATDEEMTTPMSSTPMDEMDTGMDEQESGADGMGDEDMNDGDGMDGEDMENGDTDSEG</sequence>
<dbReference type="Proteomes" id="UP000431744">
    <property type="component" value="Unassembled WGS sequence"/>
</dbReference>
<feature type="region of interest" description="Disordered" evidence="1">
    <location>
        <begin position="25"/>
        <end position="84"/>
    </location>
</feature>
<proteinExistence type="predicted"/>
<evidence type="ECO:0000313" key="3">
    <source>
        <dbReference type="EMBL" id="KAB1649515.1"/>
    </source>
</evidence>
<gene>
    <name evidence="3" type="ORF">F8O04_04450</name>
</gene>
<dbReference type="AlphaFoldDB" id="A0A6H9WRW4"/>
<feature type="signal peptide" evidence="2">
    <location>
        <begin position="1"/>
        <end position="28"/>
    </location>
</feature>
<organism evidence="3 4">
    <name type="scientific">Pseudoclavibacter endophyticus</name>
    <dbReference type="NCBI Taxonomy" id="1778590"/>
    <lineage>
        <taxon>Bacteria</taxon>
        <taxon>Bacillati</taxon>
        <taxon>Actinomycetota</taxon>
        <taxon>Actinomycetes</taxon>
        <taxon>Micrococcales</taxon>
        <taxon>Microbacteriaceae</taxon>
        <taxon>Pseudoclavibacter</taxon>
    </lineage>
</organism>
<dbReference type="PROSITE" id="PS51257">
    <property type="entry name" value="PROKAR_LIPOPROTEIN"/>
    <property type="match status" value="1"/>
</dbReference>
<accession>A0A6H9WRW4</accession>
<evidence type="ECO:0008006" key="5">
    <source>
        <dbReference type="Google" id="ProtNLM"/>
    </source>
</evidence>
<protein>
    <recommendedName>
        <fullName evidence="5">DNA primase</fullName>
    </recommendedName>
</protein>
<dbReference type="EMBL" id="WBJY01000001">
    <property type="protein sequence ID" value="KAB1649515.1"/>
    <property type="molecule type" value="Genomic_DNA"/>
</dbReference>
<feature type="compositionally biased region" description="Acidic residues" evidence="1">
    <location>
        <begin position="43"/>
        <end position="84"/>
    </location>
</feature>
<dbReference type="RefSeq" id="WP_158028105.1">
    <property type="nucleotide sequence ID" value="NZ_BMHG01000001.1"/>
</dbReference>
<reference evidence="3 4" key="1">
    <citation type="submission" date="2019-09" db="EMBL/GenBank/DDBJ databases">
        <title>Phylogeny of genus Pseudoclavibacter and closely related genus.</title>
        <authorList>
            <person name="Li Y."/>
        </authorList>
    </citation>
    <scope>NUCLEOTIDE SEQUENCE [LARGE SCALE GENOMIC DNA]</scope>
    <source>
        <strain evidence="3 4">EGI 60007</strain>
    </source>
</reference>
<keyword evidence="4" id="KW-1185">Reference proteome</keyword>
<evidence type="ECO:0000313" key="4">
    <source>
        <dbReference type="Proteomes" id="UP000431744"/>
    </source>
</evidence>
<name>A0A6H9WRW4_9MICO</name>